<evidence type="ECO:0000313" key="2">
    <source>
        <dbReference type="Proteomes" id="UP000828083"/>
    </source>
</evidence>
<keyword evidence="2" id="KW-1185">Reference proteome</keyword>
<sequence>MTRSKSQKYIYLCRYNKSKPYRVIIRHNGENIQVGTFATFPEALEARNNKLQELEARVPISILTRVSIKAAIREVIEDLEQVAKSIKNIDRVSFNIISNQIKQLSKMLNKY</sequence>
<dbReference type="RefSeq" id="YP_010510315.1">
    <property type="nucleotide sequence ID" value="NC_067218.1"/>
</dbReference>
<dbReference type="Proteomes" id="UP000828083">
    <property type="component" value="Segment"/>
</dbReference>
<dbReference type="GeneID" id="75687830"/>
<protein>
    <submittedName>
        <fullName evidence="1">Uncharacterized protein</fullName>
    </submittedName>
</protein>
<proteinExistence type="predicted"/>
<reference evidence="1 2" key="1">
    <citation type="submission" date="2021-04" db="EMBL/GenBank/DDBJ databases">
        <authorList>
            <person name="Shkoporov A.N."/>
            <person name="Stockdale S.R."/>
            <person name="Guerin E."/>
            <person name="Ross R.P."/>
            <person name="Hill C."/>
        </authorList>
    </citation>
    <scope>NUCLEOTIDE SEQUENCE [LARGE SCALE GENOMIC DNA]</scope>
    <source>
        <strain evidence="2">cr23_1</strain>
    </source>
</reference>
<gene>
    <name evidence="1" type="primary">gp_78046</name>
</gene>
<accession>A0AAE7V443</accession>
<name>A0AAE7V443_9CAUD</name>
<evidence type="ECO:0000313" key="1">
    <source>
        <dbReference type="EMBL" id="QWM91375.1"/>
    </source>
</evidence>
<dbReference type="KEGG" id="vg:75687830"/>
<organism evidence="1 2">
    <name type="scientific">uncultured phage cr23_1</name>
    <dbReference type="NCBI Taxonomy" id="2986419"/>
    <lineage>
        <taxon>Viruses</taxon>
        <taxon>Duplodnaviria</taxon>
        <taxon>Heunggongvirae</taxon>
        <taxon>Uroviricota</taxon>
        <taxon>Caudoviricetes</taxon>
        <taxon>Crassvirales</taxon>
        <taxon>Suoliviridae</taxon>
        <taxon>Uncouvirinae</taxon>
        <taxon>Aurodevirus</taxon>
        <taxon>Aurodevirus hiberniae</taxon>
    </lineage>
</organism>
<dbReference type="EMBL" id="MZ130500">
    <property type="protein sequence ID" value="QWM91375.1"/>
    <property type="molecule type" value="Genomic_DNA"/>
</dbReference>